<dbReference type="PANTHER" id="PTHR21093:SF2">
    <property type="entry name" value="DIVERGENT PROTEIN KINASE DOMAIN 1C"/>
    <property type="match status" value="1"/>
</dbReference>
<dbReference type="EMBL" id="CAEY01001959">
    <property type="status" value="NOT_ANNOTATED_CDS"/>
    <property type="molecule type" value="Genomic_DNA"/>
</dbReference>
<protein>
    <recommendedName>
        <fullName evidence="1">FAM69 protein-kinase domain-containing protein</fullName>
    </recommendedName>
</protein>
<dbReference type="InterPro" id="IPR022049">
    <property type="entry name" value="FAM69_kinase_dom"/>
</dbReference>
<proteinExistence type="predicted"/>
<evidence type="ECO:0000259" key="1">
    <source>
        <dbReference type="Pfam" id="PF12260"/>
    </source>
</evidence>
<dbReference type="eggNOG" id="ENOG502QSPC">
    <property type="taxonomic scope" value="Eukaryota"/>
</dbReference>
<organism evidence="2 3">
    <name type="scientific">Tetranychus urticae</name>
    <name type="common">Two-spotted spider mite</name>
    <dbReference type="NCBI Taxonomy" id="32264"/>
    <lineage>
        <taxon>Eukaryota</taxon>
        <taxon>Metazoa</taxon>
        <taxon>Ecdysozoa</taxon>
        <taxon>Arthropoda</taxon>
        <taxon>Chelicerata</taxon>
        <taxon>Arachnida</taxon>
        <taxon>Acari</taxon>
        <taxon>Acariformes</taxon>
        <taxon>Trombidiformes</taxon>
        <taxon>Prostigmata</taxon>
        <taxon>Eleutherengona</taxon>
        <taxon>Raphignathae</taxon>
        <taxon>Tetranychoidea</taxon>
        <taxon>Tetranychidae</taxon>
        <taxon>Tetranychus</taxon>
    </lineage>
</organism>
<dbReference type="Proteomes" id="UP000015104">
    <property type="component" value="Unassembled WGS sequence"/>
</dbReference>
<evidence type="ECO:0000313" key="2">
    <source>
        <dbReference type="EnsemblMetazoa" id="tetur08g07100.1"/>
    </source>
</evidence>
<dbReference type="EnsemblMetazoa" id="tetur08g07100.1">
    <property type="protein sequence ID" value="tetur08g07100.1"/>
    <property type="gene ID" value="tetur08g07100"/>
</dbReference>
<reference evidence="3" key="1">
    <citation type="submission" date="2011-08" db="EMBL/GenBank/DDBJ databases">
        <authorList>
            <person name="Rombauts S."/>
        </authorList>
    </citation>
    <scope>NUCLEOTIDE SEQUENCE</scope>
    <source>
        <strain evidence="3">London</strain>
    </source>
</reference>
<dbReference type="Pfam" id="PF12260">
    <property type="entry name" value="PIP49_C"/>
    <property type="match status" value="1"/>
</dbReference>
<dbReference type="HOGENOM" id="CLU_922374_0_0_1"/>
<accession>T1KCC1</accession>
<feature type="domain" description="FAM69 protein-kinase" evidence="1">
    <location>
        <begin position="57"/>
        <end position="230"/>
    </location>
</feature>
<dbReference type="PANTHER" id="PTHR21093">
    <property type="entry name" value="DIVERGENT PROTEIN KINASE DOMAIN 1C-RELATED"/>
    <property type="match status" value="1"/>
</dbReference>
<keyword evidence="3" id="KW-1185">Reference proteome</keyword>
<evidence type="ECO:0000313" key="3">
    <source>
        <dbReference type="Proteomes" id="UP000015104"/>
    </source>
</evidence>
<dbReference type="AlphaFoldDB" id="T1KCC1"/>
<reference evidence="2" key="2">
    <citation type="submission" date="2015-06" db="UniProtKB">
        <authorList>
            <consortium name="EnsemblMetazoa"/>
        </authorList>
    </citation>
    <scope>IDENTIFICATION</scope>
</reference>
<sequence>MIDEDIKLTREETIQGIHAIITTDFEGTEIDPSYLTIPWFGSSVKLSSLTNKELNSLWTLAQDNEYIYSTFFGQLTQWNSVKLLPQVLGTCGHFYAVEYIPEAIQFFDVIPEKSSLHLFKSSFSKRLSISHMFLKFLYHLESGNYNLQLCDVKYDQFAMKNGTILLIDSDMLYPSEVVQESIQHIDSCIKDEDCDFIDCKGRCKPSKVGGTCDIDIDSDSNLKRICRNLFFIDEISTKDLVKSSSQINAGLLSHFPLSYQSDIYKLKQLCSGRIKESEMISTIKKMIDLTSAIQSRTYPLNG</sequence>
<name>T1KCC1_TETUR</name>